<protein>
    <submittedName>
        <fullName evidence="8">Binuclear Zn cluster-containing/DNA binding domain-containing protein</fullName>
    </submittedName>
</protein>
<proteinExistence type="predicted"/>
<dbReference type="CDD" id="cd12148">
    <property type="entry name" value="fungal_TF_MHR"/>
    <property type="match status" value="1"/>
</dbReference>
<feature type="compositionally biased region" description="Basic and acidic residues" evidence="6">
    <location>
        <begin position="156"/>
        <end position="166"/>
    </location>
</feature>
<dbReference type="InParanoid" id="A0A151GI57"/>
<dbReference type="PROSITE" id="PS50048">
    <property type="entry name" value="ZN2_CY6_FUNGAL_2"/>
    <property type="match status" value="1"/>
</dbReference>
<dbReference type="SMART" id="SM00066">
    <property type="entry name" value="GAL4"/>
    <property type="match status" value="1"/>
</dbReference>
<evidence type="ECO:0000313" key="9">
    <source>
        <dbReference type="Proteomes" id="UP000076580"/>
    </source>
</evidence>
<evidence type="ECO:0000256" key="6">
    <source>
        <dbReference type="SAM" id="MobiDB-lite"/>
    </source>
</evidence>
<keyword evidence="9" id="KW-1185">Reference proteome</keyword>
<dbReference type="InterPro" id="IPR007219">
    <property type="entry name" value="XnlR_reg_dom"/>
</dbReference>
<dbReference type="Pfam" id="PF00172">
    <property type="entry name" value="Zn_clus"/>
    <property type="match status" value="1"/>
</dbReference>
<dbReference type="InterPro" id="IPR036864">
    <property type="entry name" value="Zn2-C6_fun-type_DNA-bd_sf"/>
</dbReference>
<comment type="subcellular location">
    <subcellularLocation>
        <location evidence="1">Nucleus</location>
    </subcellularLocation>
</comment>
<accession>A0A151GI57</accession>
<organism evidence="8 9">
    <name type="scientific">Drechmeria coniospora</name>
    <name type="common">Nematophagous fungus</name>
    <name type="synonym">Meria coniospora</name>
    <dbReference type="NCBI Taxonomy" id="98403"/>
    <lineage>
        <taxon>Eukaryota</taxon>
        <taxon>Fungi</taxon>
        <taxon>Dikarya</taxon>
        <taxon>Ascomycota</taxon>
        <taxon>Pezizomycotina</taxon>
        <taxon>Sordariomycetes</taxon>
        <taxon>Hypocreomycetidae</taxon>
        <taxon>Hypocreales</taxon>
        <taxon>Ophiocordycipitaceae</taxon>
        <taxon>Drechmeria</taxon>
    </lineage>
</organism>
<feature type="compositionally biased region" description="Basic and acidic residues" evidence="6">
    <location>
        <begin position="418"/>
        <end position="429"/>
    </location>
</feature>
<evidence type="ECO:0000256" key="4">
    <source>
        <dbReference type="ARBA" id="ARBA00023163"/>
    </source>
</evidence>
<dbReference type="SUPFAM" id="SSF57701">
    <property type="entry name" value="Zn2/Cys6 DNA-binding domain"/>
    <property type="match status" value="1"/>
</dbReference>
<feature type="compositionally biased region" description="Basic and acidic residues" evidence="6">
    <location>
        <begin position="238"/>
        <end position="248"/>
    </location>
</feature>
<dbReference type="GO" id="GO:0000981">
    <property type="term" value="F:DNA-binding transcription factor activity, RNA polymerase II-specific"/>
    <property type="evidence" value="ECO:0007669"/>
    <property type="project" value="InterPro"/>
</dbReference>
<dbReference type="Pfam" id="PF04082">
    <property type="entry name" value="Fungal_trans"/>
    <property type="match status" value="1"/>
</dbReference>
<dbReference type="GO" id="GO:0008270">
    <property type="term" value="F:zinc ion binding"/>
    <property type="evidence" value="ECO:0007669"/>
    <property type="project" value="InterPro"/>
</dbReference>
<feature type="compositionally biased region" description="Low complexity" evidence="6">
    <location>
        <begin position="20"/>
        <end position="37"/>
    </location>
</feature>
<sequence>MGGLAALESRQRLVAPDSPPELASPGASSLSSRSSPSTEQAWGTRLLAPLSMSSYDKGADVDLSVAAGPSVMGSNRSELPGQPAPRQQLPSLSSLFGPPSSTRPHPSPADGDNKTPSMTYSPLNQPRASPCVGTSNLKSYFSRTASPPLSQPRSTYDVRFDPERQSLHSFARSISGPQSPNNRTPSRGQLDSRSDTEANRKWSVRQDASKQEYSFGSRDAVFRSPGSQTRRQFFGPKDSAHEHPEQRSAHGPANPPPSMGSASAATEGMPSKDGLGPKIWTGSHFLPRFVRAAEVPGEGLCYFYDDGSHCKTVIDGEVVNAHWGVTKAGKPRKRLAIACVTCREKKIKCDPDYPRCVQCEKFGRICRFKNAYATPRSLLTPRKTSRGLLKLFHRPRGGHYISPSSSHAELLDVAKSDGHLVQHESRTDSRSSSPVSPRARPLQEPQDEGYVKRLKVGPGAYIPNGEPVVGVLQPVMDHSKSQPRHRPLPEILPRIPDDVLARAWKTDPYGSDPESIGAVLTQFFGQIDNTIVMRFFPEKIFRAWAADSVREKSPEDLMVLYSVLAIGVALSGGPRHIAYEYAQVAYYAQKMIGTTSLQLVQSRILLAVYHISTYRLREASELISSAAAAAALLHLNHETERSSDERPSTYLFGTNNAGYCEARRRTMWSLFMLERLNTVLPDRPIMINADDIYVRLPADSESFEKQVEAAMPIFDPDESTASKLTENSSEITGYLVEMVHVWSTCQTAISRLARRSSASEGDAAKAQKIFRRAHDWHKSLPSRLTFGSSNLESAAFSGKVGAFMTMHLLYHHTMILMNRHHLQATLLPTEVRARHLQQCRDHAMSVLDMANCLDRILRVRPTILSTPPPAMSVAIVTAVDVLTASGTMSSINELTQSIRVAKNAVDGMTKVWEHSIAAKEALEGRLQLLIHIYHSQGSRPASPAEGYRVVISAEGTNDPRHLRWKIPDPIEKSYPLTMDIVYAPFS</sequence>
<dbReference type="RefSeq" id="XP_040656132.1">
    <property type="nucleotide sequence ID" value="XM_040801099.1"/>
</dbReference>
<dbReference type="GeneID" id="63716429"/>
<feature type="domain" description="Zn(2)-C6 fungal-type" evidence="7">
    <location>
        <begin position="338"/>
        <end position="368"/>
    </location>
</feature>
<dbReference type="AlphaFoldDB" id="A0A151GI57"/>
<evidence type="ECO:0000256" key="1">
    <source>
        <dbReference type="ARBA" id="ARBA00004123"/>
    </source>
</evidence>
<keyword evidence="2" id="KW-0479">Metal-binding</keyword>
<dbReference type="EMBL" id="LAYC01000002">
    <property type="protein sequence ID" value="KYK56780.1"/>
    <property type="molecule type" value="Genomic_DNA"/>
</dbReference>
<feature type="region of interest" description="Disordered" evidence="6">
    <location>
        <begin position="418"/>
        <end position="449"/>
    </location>
</feature>
<feature type="region of interest" description="Disordered" evidence="6">
    <location>
        <begin position="67"/>
        <end position="276"/>
    </location>
</feature>
<evidence type="ECO:0000313" key="8">
    <source>
        <dbReference type="EMBL" id="KYK56780.1"/>
    </source>
</evidence>
<dbReference type="Gene3D" id="4.10.240.10">
    <property type="entry name" value="Zn(2)-C6 fungal-type DNA-binding domain"/>
    <property type="match status" value="1"/>
</dbReference>
<dbReference type="PANTHER" id="PTHR47338">
    <property type="entry name" value="ZN(II)2CYS6 TRANSCRIPTION FACTOR (EUROFUNG)-RELATED"/>
    <property type="match status" value="1"/>
</dbReference>
<feature type="compositionally biased region" description="Polar residues" evidence="6">
    <location>
        <begin position="114"/>
        <end position="154"/>
    </location>
</feature>
<feature type="compositionally biased region" description="Polar residues" evidence="6">
    <location>
        <begin position="175"/>
        <end position="189"/>
    </location>
</feature>
<name>A0A151GI57_DRECN</name>
<comment type="caution">
    <text evidence="8">The sequence shown here is derived from an EMBL/GenBank/DDBJ whole genome shotgun (WGS) entry which is preliminary data.</text>
</comment>
<keyword evidence="3" id="KW-0805">Transcription regulation</keyword>
<dbReference type="InterPro" id="IPR050815">
    <property type="entry name" value="TF_fung"/>
</dbReference>
<feature type="compositionally biased region" description="Low complexity" evidence="6">
    <location>
        <begin position="89"/>
        <end position="100"/>
    </location>
</feature>
<feature type="region of interest" description="Disordered" evidence="6">
    <location>
        <begin position="1"/>
        <end position="42"/>
    </location>
</feature>
<dbReference type="InterPro" id="IPR001138">
    <property type="entry name" value="Zn2Cys6_DnaBD"/>
</dbReference>
<feature type="compositionally biased region" description="Low complexity" evidence="6">
    <location>
        <begin position="430"/>
        <end position="440"/>
    </location>
</feature>
<dbReference type="GO" id="GO:0003677">
    <property type="term" value="F:DNA binding"/>
    <property type="evidence" value="ECO:0007669"/>
    <property type="project" value="InterPro"/>
</dbReference>
<dbReference type="GO" id="GO:0006351">
    <property type="term" value="P:DNA-templated transcription"/>
    <property type="evidence" value="ECO:0007669"/>
    <property type="project" value="InterPro"/>
</dbReference>
<dbReference type="Proteomes" id="UP000076580">
    <property type="component" value="Chromosome 02"/>
</dbReference>
<gene>
    <name evidence="8" type="ORF">DCS_03786</name>
</gene>
<dbReference type="PROSITE" id="PS00463">
    <property type="entry name" value="ZN2_CY6_FUNGAL_1"/>
    <property type="match status" value="1"/>
</dbReference>
<reference evidence="8 9" key="1">
    <citation type="journal article" date="2016" name="Sci. Rep.">
        <title>Insights into Adaptations to a Near-Obligate Nematode Endoparasitic Lifestyle from the Finished Genome of Drechmeria coniospora.</title>
        <authorList>
            <person name="Zhang L."/>
            <person name="Zhou Z."/>
            <person name="Guo Q."/>
            <person name="Fokkens L."/>
            <person name="Miskei M."/>
            <person name="Pocsi I."/>
            <person name="Zhang W."/>
            <person name="Chen M."/>
            <person name="Wang L."/>
            <person name="Sun Y."/>
            <person name="Donzelli B.G."/>
            <person name="Gibson D.M."/>
            <person name="Nelson D.R."/>
            <person name="Luo J.G."/>
            <person name="Rep M."/>
            <person name="Liu H."/>
            <person name="Yang S."/>
            <person name="Wang J."/>
            <person name="Krasnoff S.B."/>
            <person name="Xu Y."/>
            <person name="Molnar I."/>
            <person name="Lin M."/>
        </authorList>
    </citation>
    <scope>NUCLEOTIDE SEQUENCE [LARGE SCALE GENOMIC DNA]</scope>
    <source>
        <strain evidence="8 9">ARSEF 6962</strain>
    </source>
</reference>
<evidence type="ECO:0000256" key="5">
    <source>
        <dbReference type="ARBA" id="ARBA00023242"/>
    </source>
</evidence>
<dbReference type="STRING" id="98403.A0A151GI57"/>
<evidence type="ECO:0000256" key="2">
    <source>
        <dbReference type="ARBA" id="ARBA00022723"/>
    </source>
</evidence>
<feature type="compositionally biased region" description="Basic and acidic residues" evidence="6">
    <location>
        <begin position="190"/>
        <end position="200"/>
    </location>
</feature>
<dbReference type="GO" id="GO:0005634">
    <property type="term" value="C:nucleus"/>
    <property type="evidence" value="ECO:0007669"/>
    <property type="project" value="UniProtKB-SubCell"/>
</dbReference>
<dbReference type="SMART" id="SM00906">
    <property type="entry name" value="Fungal_trans"/>
    <property type="match status" value="1"/>
</dbReference>
<keyword evidence="4" id="KW-0804">Transcription</keyword>
<evidence type="ECO:0000259" key="7">
    <source>
        <dbReference type="PROSITE" id="PS50048"/>
    </source>
</evidence>
<dbReference type="PANTHER" id="PTHR47338:SF11">
    <property type="entry name" value="ZN(II)2CYS6 TRANSCRIPTION FACTOR (EUROFUNG)"/>
    <property type="match status" value="1"/>
</dbReference>
<dbReference type="CDD" id="cd00067">
    <property type="entry name" value="GAL4"/>
    <property type="match status" value="1"/>
</dbReference>
<keyword evidence="5" id="KW-0539">Nucleus</keyword>
<evidence type="ECO:0000256" key="3">
    <source>
        <dbReference type="ARBA" id="ARBA00023015"/>
    </source>
</evidence>